<organism evidence="10 11">
    <name type="scientific">Labilibaculum antarcticum</name>
    <dbReference type="NCBI Taxonomy" id="1717717"/>
    <lineage>
        <taxon>Bacteria</taxon>
        <taxon>Pseudomonadati</taxon>
        <taxon>Bacteroidota</taxon>
        <taxon>Bacteroidia</taxon>
        <taxon>Marinilabiliales</taxon>
        <taxon>Marinifilaceae</taxon>
        <taxon>Labilibaculum</taxon>
    </lineage>
</organism>
<dbReference type="SUPFAM" id="SSF51905">
    <property type="entry name" value="FAD/NAD(P)-binding domain"/>
    <property type="match status" value="1"/>
</dbReference>
<evidence type="ECO:0000256" key="1">
    <source>
        <dbReference type="ARBA" id="ARBA00009333"/>
    </source>
</evidence>
<comment type="cofactor">
    <cofactor evidence="8">
        <name>FAD</name>
        <dbReference type="ChEBI" id="CHEBI:57692"/>
    </cofactor>
    <text evidence="8">Binds 1 FAD per subunit.</text>
</comment>
<protein>
    <recommendedName>
        <fullName evidence="7">Thioredoxin reductase</fullName>
        <ecNumber evidence="7">1.8.1.9</ecNumber>
    </recommendedName>
</protein>
<dbReference type="AlphaFoldDB" id="A0A1Y1CFD7"/>
<dbReference type="InterPro" id="IPR023753">
    <property type="entry name" value="FAD/NAD-binding_dom"/>
</dbReference>
<name>A0A1Y1CFD7_9BACT</name>
<reference evidence="10 11" key="1">
    <citation type="journal article" date="2018" name="Mar. Genomics">
        <title>Complete genome sequence of Marinifilaceae bacterium strain SPP2, isolated from the Antarctic marine sediment.</title>
        <authorList>
            <person name="Watanabe M."/>
            <person name="Kojima H."/>
            <person name="Fukui M."/>
        </authorList>
    </citation>
    <scope>NUCLEOTIDE SEQUENCE [LARGE SCALE GENOMIC DNA]</scope>
    <source>
        <strain evidence="10 11">SPP2</strain>
    </source>
</reference>
<dbReference type="PANTHER" id="PTHR48105">
    <property type="entry name" value="THIOREDOXIN REDUCTASE 1-RELATED-RELATED"/>
    <property type="match status" value="1"/>
</dbReference>
<dbReference type="InterPro" id="IPR005982">
    <property type="entry name" value="Thioredox_Rdtase"/>
</dbReference>
<dbReference type="PRINTS" id="PR00469">
    <property type="entry name" value="PNDRDTASEII"/>
</dbReference>
<dbReference type="InterPro" id="IPR050097">
    <property type="entry name" value="Ferredoxin-NADP_redctase_2"/>
</dbReference>
<keyword evidence="6 7" id="KW-0676">Redox-active center</keyword>
<evidence type="ECO:0000256" key="2">
    <source>
        <dbReference type="ARBA" id="ARBA00022630"/>
    </source>
</evidence>
<comment type="catalytic activity">
    <reaction evidence="7">
        <text>[thioredoxin]-dithiol + NADP(+) = [thioredoxin]-disulfide + NADPH + H(+)</text>
        <dbReference type="Rhea" id="RHEA:20345"/>
        <dbReference type="Rhea" id="RHEA-COMP:10698"/>
        <dbReference type="Rhea" id="RHEA-COMP:10700"/>
        <dbReference type="ChEBI" id="CHEBI:15378"/>
        <dbReference type="ChEBI" id="CHEBI:29950"/>
        <dbReference type="ChEBI" id="CHEBI:50058"/>
        <dbReference type="ChEBI" id="CHEBI:57783"/>
        <dbReference type="ChEBI" id="CHEBI:58349"/>
        <dbReference type="EC" id="1.8.1.9"/>
    </reaction>
</comment>
<comment type="subunit">
    <text evidence="7">Homodimer.</text>
</comment>
<dbReference type="EC" id="1.8.1.9" evidence="7"/>
<keyword evidence="5" id="KW-1015">Disulfide bond</keyword>
<dbReference type="NCBIfam" id="TIGR01292">
    <property type="entry name" value="TRX_reduct"/>
    <property type="match status" value="1"/>
</dbReference>
<dbReference type="EMBL" id="AP018042">
    <property type="protein sequence ID" value="BAX79034.1"/>
    <property type="molecule type" value="Genomic_DNA"/>
</dbReference>
<keyword evidence="3 7" id="KW-0274">FAD</keyword>
<dbReference type="PRINTS" id="PR00368">
    <property type="entry name" value="FADPNR"/>
</dbReference>
<dbReference type="Proteomes" id="UP000218267">
    <property type="component" value="Chromosome"/>
</dbReference>
<dbReference type="RefSeq" id="WP_096427953.1">
    <property type="nucleotide sequence ID" value="NZ_AP018042.1"/>
</dbReference>
<keyword evidence="11" id="KW-1185">Reference proteome</keyword>
<reference evidence="11" key="2">
    <citation type="journal article" date="2020" name="Antonie Van Leeuwenhoek">
        <title>Labilibaculum antarcticum sp. nov., a novel facultative anaerobic, psychrotorelant bacterium isolated from marine sediment of Antarctica.</title>
        <authorList>
            <person name="Watanabe M."/>
            <person name="Kojima H."/>
            <person name="Fukui M."/>
        </authorList>
    </citation>
    <scope>NUCLEOTIDE SEQUENCE [LARGE SCALE GENOMIC DNA]</scope>
    <source>
        <strain evidence="11">SPP2</strain>
    </source>
</reference>
<sequence>MEFKSLNLKDKNPATPEGEVEKVKCLIVGSGPAGYTAAIYAARANLSPVLIEGLQPGGQLTTTTEVDNFPGYADGVTGPAMMADLKKQAERFGTDCRWGLVSSVDFSEYPYKVIVDEKKVIVAESVILATGATAKYLGFPTEEKYMGSGVSACATCDGFFYRGLDVAVVGGGDTAAEEATYLAGLAKKVYLIVRKDYLRASKAMQDRVARTKNIEVLYEHNTKELYGDGVVQGAKLIKRMGEADETEVDIKIDGYFLAIGHTPNSKIFSEYVKTDEQGYVLTEPDTTKTNVPGVFAAGDLKDPHYRQAITSAGSGCMAAMDAERFLSERE</sequence>
<keyword evidence="2 7" id="KW-0285">Flavoprotein</keyword>
<dbReference type="Gene3D" id="3.50.50.60">
    <property type="entry name" value="FAD/NAD(P)-binding domain"/>
    <property type="match status" value="2"/>
</dbReference>
<evidence type="ECO:0000256" key="4">
    <source>
        <dbReference type="ARBA" id="ARBA00023002"/>
    </source>
</evidence>
<evidence type="ECO:0000256" key="6">
    <source>
        <dbReference type="ARBA" id="ARBA00023284"/>
    </source>
</evidence>
<evidence type="ECO:0000313" key="10">
    <source>
        <dbReference type="EMBL" id="BAX79034.1"/>
    </source>
</evidence>
<evidence type="ECO:0000313" key="11">
    <source>
        <dbReference type="Proteomes" id="UP000218267"/>
    </source>
</evidence>
<dbReference type="PROSITE" id="PS00573">
    <property type="entry name" value="PYRIDINE_REDOX_2"/>
    <property type="match status" value="1"/>
</dbReference>
<evidence type="ECO:0000256" key="3">
    <source>
        <dbReference type="ARBA" id="ARBA00022827"/>
    </source>
</evidence>
<dbReference type="GO" id="GO:0019430">
    <property type="term" value="P:removal of superoxide radicals"/>
    <property type="evidence" value="ECO:0007669"/>
    <property type="project" value="UniProtKB-UniRule"/>
</dbReference>
<dbReference type="GO" id="GO:0005737">
    <property type="term" value="C:cytoplasm"/>
    <property type="evidence" value="ECO:0007669"/>
    <property type="project" value="InterPro"/>
</dbReference>
<dbReference type="GO" id="GO:0004791">
    <property type="term" value="F:thioredoxin-disulfide reductase (NADPH) activity"/>
    <property type="evidence" value="ECO:0007669"/>
    <property type="project" value="UniProtKB-UniRule"/>
</dbReference>
<accession>A0A1Y1CFD7</accession>
<dbReference type="OrthoDB" id="9806179at2"/>
<proteinExistence type="inferred from homology"/>
<dbReference type="Pfam" id="PF07992">
    <property type="entry name" value="Pyr_redox_2"/>
    <property type="match status" value="1"/>
</dbReference>
<evidence type="ECO:0000256" key="7">
    <source>
        <dbReference type="RuleBase" id="RU003880"/>
    </source>
</evidence>
<keyword evidence="4 7" id="KW-0560">Oxidoreductase</keyword>
<comment type="similarity">
    <text evidence="1 7">Belongs to the class-II pyridine nucleotide-disulfide oxidoreductase family.</text>
</comment>
<dbReference type="KEGG" id="mbas:ALGA_0644"/>
<evidence type="ECO:0000256" key="5">
    <source>
        <dbReference type="ARBA" id="ARBA00023157"/>
    </source>
</evidence>
<evidence type="ECO:0000259" key="9">
    <source>
        <dbReference type="Pfam" id="PF07992"/>
    </source>
</evidence>
<feature type="domain" description="FAD/NAD(P)-binding" evidence="9">
    <location>
        <begin position="24"/>
        <end position="314"/>
    </location>
</feature>
<gene>
    <name evidence="10" type="ORF">ALGA_0644</name>
</gene>
<evidence type="ECO:0000256" key="8">
    <source>
        <dbReference type="RuleBase" id="RU003881"/>
    </source>
</evidence>
<keyword evidence="8" id="KW-0521">NADP</keyword>
<dbReference type="InterPro" id="IPR008255">
    <property type="entry name" value="Pyr_nucl-diS_OxRdtase_2_AS"/>
</dbReference>
<dbReference type="InterPro" id="IPR036188">
    <property type="entry name" value="FAD/NAD-bd_sf"/>
</dbReference>